<sequence>MKVAKAEEGDLSSLYDLEYRAKEDDAWYSVYVVLDAAAQTMRVKYMCYPKVYEDVFSAGGLETEAQLAQLVRRFRPVSRQLQDHQCRQLAVGTTVCAAHATADNDLRFYDAVVEAVNRQAHSFPDGEEECLCTFLLSWEHGPGCGTLTFVNIGSICIVEPVFEVDHRISAFAILAKEKITSSKSISILDSHASASKGHQEMETGMVLKSLPWKSEDSEMISNYKQCKSQDEDIGPEPCSIDGLPTAGEHHFILIHNLEKDLTPSSIKKFIYKQTTVLPQAFIFPRVLSDPYARGAIVVDCRKKVQTIYEFLDNPNHLIVSSKGRPWVITGKASEGAFGTAIWNLIPMTPDDTKNKTTEEELEIVHSGTETYKRAKQLRDLFMEFIHHESQVCKKLVQEEKRIWESFQPA</sequence>
<evidence type="ECO:0000313" key="3">
    <source>
        <dbReference type="Proteomes" id="UP000826271"/>
    </source>
</evidence>
<dbReference type="PANTHER" id="PTHR36384">
    <property type="entry name" value="SAWADEE PROTEIN"/>
    <property type="match status" value="1"/>
</dbReference>
<proteinExistence type="predicted"/>
<dbReference type="GO" id="GO:0003682">
    <property type="term" value="F:chromatin binding"/>
    <property type="evidence" value="ECO:0007669"/>
    <property type="project" value="InterPro"/>
</dbReference>
<accession>A0AAV6W584</accession>
<reference evidence="2" key="1">
    <citation type="submission" date="2019-10" db="EMBL/GenBank/DDBJ databases">
        <authorList>
            <person name="Zhang R."/>
            <person name="Pan Y."/>
            <person name="Wang J."/>
            <person name="Ma R."/>
            <person name="Yu S."/>
        </authorList>
    </citation>
    <scope>NUCLEOTIDE SEQUENCE</scope>
    <source>
        <strain evidence="2">LA-IB0</strain>
        <tissue evidence="2">Leaf</tissue>
    </source>
</reference>
<dbReference type="EMBL" id="WHWC01000017">
    <property type="protein sequence ID" value="KAG8365743.1"/>
    <property type="molecule type" value="Genomic_DNA"/>
</dbReference>
<gene>
    <name evidence="2" type="ORF">BUALT_Bualt17G0003600</name>
</gene>
<comment type="caution">
    <text evidence="2">The sequence shown here is derived from an EMBL/GenBank/DDBJ whole genome shotgun (WGS) entry which is preliminary data.</text>
</comment>
<evidence type="ECO:0000259" key="1">
    <source>
        <dbReference type="Pfam" id="PF16719"/>
    </source>
</evidence>
<evidence type="ECO:0000313" key="2">
    <source>
        <dbReference type="EMBL" id="KAG8365743.1"/>
    </source>
</evidence>
<protein>
    <recommendedName>
        <fullName evidence="1">SAWADEE domain-containing protein</fullName>
    </recommendedName>
</protein>
<dbReference type="AlphaFoldDB" id="A0AAV6W584"/>
<dbReference type="PANTHER" id="PTHR36384:SF1">
    <property type="entry name" value="SAWADEE PROTEIN"/>
    <property type="match status" value="1"/>
</dbReference>
<dbReference type="Pfam" id="PF16719">
    <property type="entry name" value="SAWADEE"/>
    <property type="match status" value="1"/>
</dbReference>
<keyword evidence="3" id="KW-1185">Reference proteome</keyword>
<organism evidence="2 3">
    <name type="scientific">Buddleja alternifolia</name>
    <dbReference type="NCBI Taxonomy" id="168488"/>
    <lineage>
        <taxon>Eukaryota</taxon>
        <taxon>Viridiplantae</taxon>
        <taxon>Streptophyta</taxon>
        <taxon>Embryophyta</taxon>
        <taxon>Tracheophyta</taxon>
        <taxon>Spermatophyta</taxon>
        <taxon>Magnoliopsida</taxon>
        <taxon>eudicotyledons</taxon>
        <taxon>Gunneridae</taxon>
        <taxon>Pentapetalae</taxon>
        <taxon>asterids</taxon>
        <taxon>lamiids</taxon>
        <taxon>Lamiales</taxon>
        <taxon>Scrophulariaceae</taxon>
        <taxon>Buddlejeae</taxon>
        <taxon>Buddleja</taxon>
    </lineage>
</organism>
<dbReference type="Proteomes" id="UP000826271">
    <property type="component" value="Unassembled WGS sequence"/>
</dbReference>
<dbReference type="Gene3D" id="2.30.30.140">
    <property type="match status" value="1"/>
</dbReference>
<name>A0AAV6W584_9LAMI</name>
<feature type="domain" description="SAWADEE" evidence="1">
    <location>
        <begin position="15"/>
        <end position="156"/>
    </location>
</feature>
<dbReference type="InterPro" id="IPR032001">
    <property type="entry name" value="SAWADEE_dom"/>
</dbReference>